<feature type="signal peptide" evidence="1">
    <location>
        <begin position="1"/>
        <end position="20"/>
    </location>
</feature>
<protein>
    <submittedName>
        <fullName evidence="2">Uncharacterized protein</fullName>
    </submittedName>
</protein>
<feature type="chain" id="PRO_5039157239" evidence="1">
    <location>
        <begin position="21"/>
        <end position="282"/>
    </location>
</feature>
<evidence type="ECO:0000256" key="1">
    <source>
        <dbReference type="SAM" id="SignalP"/>
    </source>
</evidence>
<name>A0A328UFE0_9FIRM</name>
<organism evidence="2 3">
    <name type="scientific">Hydrogeniiclostridium mannosilyticum</name>
    <dbReference type="NCBI Taxonomy" id="2764322"/>
    <lineage>
        <taxon>Bacteria</taxon>
        <taxon>Bacillati</taxon>
        <taxon>Bacillota</taxon>
        <taxon>Clostridia</taxon>
        <taxon>Eubacteriales</taxon>
        <taxon>Acutalibacteraceae</taxon>
        <taxon>Hydrogeniiclostridium</taxon>
    </lineage>
</organism>
<comment type="caution">
    <text evidence="2">The sequence shown here is derived from an EMBL/GenBank/DDBJ whole genome shotgun (WGS) entry which is preliminary data.</text>
</comment>
<dbReference type="RefSeq" id="WP_112332769.1">
    <property type="nucleotide sequence ID" value="NZ_QLYR01000005.1"/>
</dbReference>
<sequence length="282" mass="31670">MRKVVIGLLSVLLITATACSSGTAQSTADSAGSYNNSKAAESEENVITSKALHNNIYTWNDSTYTNPELGFSFQIPKVWTANDYKIVVSHGKMEEDQSAYSKVSFIFRSDRENPVLILMRVSKTWWNEQITQDLPHPEYLGEQKDYVYCAQLPHGCPYADEVLMEQYNSMVLTYDQVQQYFSLLESSDITYVDGTLLDFSSNYVTIQTQENQELTFAYSSWECSVDTTELQDGDAFRVYYKGEIQEESDTTQVTVVQISSLGTVGATISSEEYSSPVLSDPS</sequence>
<gene>
    <name evidence="2" type="ORF">DPQ25_08625</name>
</gene>
<evidence type="ECO:0000313" key="2">
    <source>
        <dbReference type="EMBL" id="RAQ28387.1"/>
    </source>
</evidence>
<dbReference type="AlphaFoldDB" id="A0A328UFE0"/>
<dbReference type="PROSITE" id="PS51257">
    <property type="entry name" value="PROKAR_LIPOPROTEIN"/>
    <property type="match status" value="1"/>
</dbReference>
<keyword evidence="3" id="KW-1185">Reference proteome</keyword>
<proteinExistence type="predicted"/>
<dbReference type="Proteomes" id="UP000249377">
    <property type="component" value="Unassembled WGS sequence"/>
</dbReference>
<accession>A0A328UFE0</accession>
<keyword evidence="1" id="KW-0732">Signal</keyword>
<evidence type="ECO:0000313" key="3">
    <source>
        <dbReference type="Proteomes" id="UP000249377"/>
    </source>
</evidence>
<dbReference type="EMBL" id="QLYR01000005">
    <property type="protein sequence ID" value="RAQ28387.1"/>
    <property type="molecule type" value="Genomic_DNA"/>
</dbReference>
<reference evidence="2 3" key="1">
    <citation type="submission" date="2018-06" db="EMBL/GenBank/DDBJ databases">
        <title>Noncontiguous genome sequence of Ruminococcaceae bacterium ASD2818.</title>
        <authorList>
            <person name="Chaplin A.V."/>
            <person name="Sokolova S.R."/>
            <person name="Kochetkova T.O."/>
            <person name="Goltsov A.Y."/>
            <person name="Trofimov D.Y."/>
            <person name="Efimov B.A."/>
        </authorList>
    </citation>
    <scope>NUCLEOTIDE SEQUENCE [LARGE SCALE GENOMIC DNA]</scope>
    <source>
        <strain evidence="2 3">ASD2818</strain>
    </source>
</reference>